<feature type="compositionally biased region" description="Basic residues" evidence="2">
    <location>
        <begin position="470"/>
        <end position="480"/>
    </location>
</feature>
<feature type="compositionally biased region" description="Polar residues" evidence="2">
    <location>
        <begin position="665"/>
        <end position="679"/>
    </location>
</feature>
<feature type="compositionally biased region" description="Polar residues" evidence="2">
    <location>
        <begin position="497"/>
        <end position="517"/>
    </location>
</feature>
<feature type="compositionally biased region" description="Polar residues" evidence="2">
    <location>
        <begin position="419"/>
        <end position="439"/>
    </location>
</feature>
<dbReference type="EMBL" id="CCKQ01017656">
    <property type="protein sequence ID" value="CDW89556.1"/>
    <property type="molecule type" value="Genomic_DNA"/>
</dbReference>
<feature type="compositionally biased region" description="Polar residues" evidence="2">
    <location>
        <begin position="1"/>
        <end position="18"/>
    </location>
</feature>
<feature type="compositionally biased region" description="Basic and acidic residues" evidence="2">
    <location>
        <begin position="748"/>
        <end position="763"/>
    </location>
</feature>
<feature type="compositionally biased region" description="Polar residues" evidence="2">
    <location>
        <begin position="159"/>
        <end position="168"/>
    </location>
</feature>
<feature type="compositionally biased region" description="Polar residues" evidence="2">
    <location>
        <begin position="72"/>
        <end position="81"/>
    </location>
</feature>
<feature type="compositionally biased region" description="Basic and acidic residues" evidence="2">
    <location>
        <begin position="141"/>
        <end position="158"/>
    </location>
</feature>
<reference evidence="3 4" key="1">
    <citation type="submission" date="2014-06" db="EMBL/GenBank/DDBJ databases">
        <authorList>
            <person name="Swart Estienne"/>
        </authorList>
    </citation>
    <scope>NUCLEOTIDE SEQUENCE [LARGE SCALE GENOMIC DNA]</scope>
    <source>
        <strain evidence="3 4">130c</strain>
    </source>
</reference>
<name>A0A078B5S1_STYLE</name>
<gene>
    <name evidence="3" type="primary">Contig14124.g15056</name>
    <name evidence="3" type="ORF">STYLEM_18689</name>
</gene>
<feature type="region of interest" description="Disordered" evidence="2">
    <location>
        <begin position="141"/>
        <end position="168"/>
    </location>
</feature>
<evidence type="ECO:0000256" key="1">
    <source>
        <dbReference type="SAM" id="Coils"/>
    </source>
</evidence>
<feature type="region of interest" description="Disordered" evidence="2">
    <location>
        <begin position="733"/>
        <end position="763"/>
    </location>
</feature>
<keyword evidence="4" id="KW-1185">Reference proteome</keyword>
<dbReference type="OMA" id="DSPHIAN"/>
<feature type="region of interest" description="Disordered" evidence="2">
    <location>
        <begin position="1"/>
        <end position="118"/>
    </location>
</feature>
<keyword evidence="1" id="KW-0175">Coiled coil</keyword>
<evidence type="ECO:0000256" key="2">
    <source>
        <dbReference type="SAM" id="MobiDB-lite"/>
    </source>
</evidence>
<feature type="compositionally biased region" description="Polar residues" evidence="2">
    <location>
        <begin position="615"/>
        <end position="639"/>
    </location>
</feature>
<feature type="compositionally biased region" description="Basic and acidic residues" evidence="2">
    <location>
        <begin position="448"/>
        <end position="463"/>
    </location>
</feature>
<evidence type="ECO:0000313" key="4">
    <source>
        <dbReference type="Proteomes" id="UP000039865"/>
    </source>
</evidence>
<protein>
    <submittedName>
        <fullName evidence="3">Uncharacterized protein</fullName>
    </submittedName>
</protein>
<dbReference type="InParanoid" id="A0A078B5S1"/>
<feature type="compositionally biased region" description="Polar residues" evidence="2">
    <location>
        <begin position="37"/>
        <end position="58"/>
    </location>
</feature>
<evidence type="ECO:0000313" key="3">
    <source>
        <dbReference type="EMBL" id="CDW89556.1"/>
    </source>
</evidence>
<feature type="compositionally biased region" description="Polar residues" evidence="2">
    <location>
        <begin position="543"/>
        <end position="555"/>
    </location>
</feature>
<sequence length="763" mass="88680">MSDIESFNNNYSSFSQKGKNPVDISHNFRGSDPTEKYISNDQRYPLNSDTKSGSNMDYEQSHGKQRPYGYQAQLNESQLPSSKYDDSNRNKYKNQSYISSSNTKNSQLINQSDTLSPPRFQTKHFNDLNQIGQEVPIQKVESAKRGDSPDFRFSDQDQHLQANHSKRTSNVLSSFLGSGSLDYSNIQIQNPMNANKQFKANEYNRPQINNYSEVQQTHNNNFNGAKIIKPYVQESVSLEPTPNISQYNNYRMEQLDSQTATGENDYQIGNRLLKDQYQKSQNFIGSNRINVEDFSNNPSQNQTMRSSQYVEDRIQKPQQFTLASIEGSSQDFQVKSRLMENELTDLRYKINQLESKLNNHSLQSQSQISSNRDFNNAVDIYAEKNRDSSLKQHPDSLQNSVKRNLNQDYIQSSSLRNMLQQQDTAQPKKQNQSKITEQQNESESDTDLIEKPLKIEEMYEKPKYQQKQNKVQKQKIKPILRNKTSSLRRRDSPHIANESQRQGSAYSTDRNGMNSTSRENRIKPAKPQHTKSRDIDRQGGGSIQNNNKLTNTIQSVHYDDQDIDQQSEGRSRPLRQIRQKSLSQKQIRSKSKTKLQESKLNRSLKRSKTPKNRNSRNTGQNRVQSFASKQSKLQQSNINDKGVLNKEKKPAIKTKKIDHKESKHSQSNQLPNELADSQSQEQIKKLQAKLQKMKKKLQEKDEYIDEILKENDELQELLEEKEKVIKKQKKLLKKAEKQNGKHRTNSISERDLEEDRYYKKRYD</sequence>
<feature type="compositionally biased region" description="Basic residues" evidence="2">
    <location>
        <begin position="602"/>
        <end position="614"/>
    </location>
</feature>
<proteinExistence type="predicted"/>
<accession>A0A078B5S1</accession>
<feature type="compositionally biased region" description="Polar residues" evidence="2">
    <location>
        <begin position="93"/>
        <end position="115"/>
    </location>
</feature>
<feature type="region of interest" description="Disordered" evidence="2">
    <location>
        <begin position="419"/>
        <end position="681"/>
    </location>
</feature>
<feature type="coiled-coil region" evidence="1">
    <location>
        <begin position="336"/>
        <end position="363"/>
    </location>
</feature>
<organism evidence="3 4">
    <name type="scientific">Stylonychia lemnae</name>
    <name type="common">Ciliate</name>
    <dbReference type="NCBI Taxonomy" id="5949"/>
    <lineage>
        <taxon>Eukaryota</taxon>
        <taxon>Sar</taxon>
        <taxon>Alveolata</taxon>
        <taxon>Ciliophora</taxon>
        <taxon>Intramacronucleata</taxon>
        <taxon>Spirotrichea</taxon>
        <taxon>Stichotrichia</taxon>
        <taxon>Sporadotrichida</taxon>
        <taxon>Oxytrichidae</taxon>
        <taxon>Stylonychinae</taxon>
        <taxon>Stylonychia</taxon>
    </lineage>
</organism>
<dbReference type="AlphaFoldDB" id="A0A078B5S1"/>
<dbReference type="Proteomes" id="UP000039865">
    <property type="component" value="Unassembled WGS sequence"/>
</dbReference>